<dbReference type="Proteomes" id="UP001065298">
    <property type="component" value="Chromosome 14"/>
</dbReference>
<evidence type="ECO:0000313" key="2">
    <source>
        <dbReference type="Proteomes" id="UP001065298"/>
    </source>
</evidence>
<keyword evidence="2" id="KW-1185">Reference proteome</keyword>
<organism evidence="1 2">
    <name type="scientific">Fusarium keratoplasticum</name>
    <dbReference type="NCBI Taxonomy" id="1328300"/>
    <lineage>
        <taxon>Eukaryota</taxon>
        <taxon>Fungi</taxon>
        <taxon>Dikarya</taxon>
        <taxon>Ascomycota</taxon>
        <taxon>Pezizomycotina</taxon>
        <taxon>Sordariomycetes</taxon>
        <taxon>Hypocreomycetidae</taxon>
        <taxon>Hypocreales</taxon>
        <taxon>Nectriaceae</taxon>
        <taxon>Fusarium</taxon>
        <taxon>Fusarium solani species complex</taxon>
    </lineage>
</organism>
<sequence length="376" mass="37359">MASYTRHLTVCRIERNTAGVGVASKLCTEKAVNPEIGALTQHQDTALENAGALNKAITLELAKQLAGIGADSNLALLSGTFAPGDPSDSTGKGSSCDAEEPDLGCIFSEKLVVLDATEEEISVASVTGNVDLATIVKGGSGDTTGAASGVATGSAGDASGISSTSDAAAVTNDAGGNNSSSAIDVAATTAVEATTAEGCAVVTTAITPVAPSKQAACSTIVKTVAADATSAVLATLTSATVGQVTSAGVNIQSFTGILGGPPPPSSLRPVTVPSRSMATPSPMPALLSADLAIPSTMLMPTPPTLDSLLAVQLSNGSFGSCSDLSIIFAAGLNGRKEEAFAPSNEADFNHGSAQKIGIIADFICQRLGDSCRPMRM</sequence>
<evidence type="ECO:0000313" key="1">
    <source>
        <dbReference type="EMBL" id="KAI8648682.1"/>
    </source>
</evidence>
<accession>A0ACC0QCS5</accession>
<protein>
    <submittedName>
        <fullName evidence="1">Uncharacterized protein</fullName>
    </submittedName>
</protein>
<proteinExistence type="predicted"/>
<reference evidence="1" key="1">
    <citation type="submission" date="2022-06" db="EMBL/GenBank/DDBJ databases">
        <title>Fusarium solani species complex genomes reveal bases of compartmentalisation and animal pathogenesis.</title>
        <authorList>
            <person name="Tsai I.J."/>
        </authorList>
    </citation>
    <scope>NUCLEOTIDE SEQUENCE</scope>
    <source>
        <strain evidence="1">Fu6.1</strain>
    </source>
</reference>
<comment type="caution">
    <text evidence="1">The sequence shown here is derived from an EMBL/GenBank/DDBJ whole genome shotgun (WGS) entry which is preliminary data.</text>
</comment>
<gene>
    <name evidence="1" type="ORF">NCS57_01480300</name>
</gene>
<dbReference type="EMBL" id="CM046516">
    <property type="protein sequence ID" value="KAI8648682.1"/>
    <property type="molecule type" value="Genomic_DNA"/>
</dbReference>
<name>A0ACC0QCS5_9HYPO</name>